<dbReference type="InterPro" id="IPR001656">
    <property type="entry name" value="PsdUridine_synth_TruD"/>
</dbReference>
<accession>A0AAV5RC43</accession>
<comment type="caution">
    <text evidence="5">The sequence shown here is derived from an EMBL/GenBank/DDBJ whole genome shotgun (WGS) entry which is preliminary data.</text>
</comment>
<protein>
    <submittedName>
        <fullName evidence="5">Pseudouridine synthase</fullName>
    </submittedName>
</protein>
<gene>
    <name evidence="5" type="ORF">DAPK24_055630</name>
</gene>
<dbReference type="InterPro" id="IPR011760">
    <property type="entry name" value="PsdUridine_synth_TruD_insert"/>
</dbReference>
<sequence>MESTGEVETLKRSLVEEPVEESTKKAKIEQSQPQSTSDNESLGGVTEVDVGITEFICHANSDVRIRGTLKQRYTDFLVNEIDVDGNVVHLTDVGFKPKELTDEEKAILAEQERKLKEREITLDIEEEEKQKLKEFFSDDEVTEIVSLLKDNKKTVEISKKFEDKAIRTKIHQLIREVFNGKVESVTTTNNTFIFGFNANKGRKRKNTKVTNNIEHNLGEIKNFLHFSLYKENKETMEVASILSKFLKTQIKNIKYAGTKDRRGVTVQRMSIERFSVERVTQLNKALKGCKLGCFKYDDNAIKLGDLKGNEFIITIKDVESVDPKLSIEEAITPILNSLKDVGFINYYGMQRFGTFSVSTHEIGKEILQGNWKNAGELILSEQKIVIPGSIESRKIWKETKDAKLAIKKMPRKCNAEYSILSRLEKSEKDSKTGEFSDNAYFNAIMGIPRNLRIMYGHSYQSYIWNLVASKRIQLFGLEVVEGDLVLCNNEKNSNEYNEELNKKIIDNEDDDEIIQDIKELPGLRARPITKEEIESKKFNIYDVVLPTPGFDVIYPTNEKLREVYVEIMKKDNLDPFNMTRKVREFSLSGSYRNLIAKINHLEYYFRKYNQVTDQLVKTDLEILKLKEFNKSQGKSDEEVKQILDGIEGGSKTAVILKMQLGVSTYATMALRELLEGDTSRFGGVVNLKQE</sequence>
<evidence type="ECO:0000256" key="1">
    <source>
        <dbReference type="ARBA" id="ARBA00007953"/>
    </source>
</evidence>
<dbReference type="SUPFAM" id="SSF55120">
    <property type="entry name" value="Pseudouridine synthase"/>
    <property type="match status" value="1"/>
</dbReference>
<dbReference type="AlphaFoldDB" id="A0AAV5RC43"/>
<dbReference type="PROSITE" id="PS50984">
    <property type="entry name" value="TRUD"/>
    <property type="match status" value="1"/>
</dbReference>
<reference evidence="5 6" key="1">
    <citation type="journal article" date="2023" name="Elife">
        <title>Identification of key yeast species and microbe-microbe interactions impacting larval growth of Drosophila in the wild.</title>
        <authorList>
            <person name="Mure A."/>
            <person name="Sugiura Y."/>
            <person name="Maeda R."/>
            <person name="Honda K."/>
            <person name="Sakurai N."/>
            <person name="Takahashi Y."/>
            <person name="Watada M."/>
            <person name="Katoh T."/>
            <person name="Gotoh A."/>
            <person name="Gotoh Y."/>
            <person name="Taniguchi I."/>
            <person name="Nakamura K."/>
            <person name="Hayashi T."/>
            <person name="Katayama T."/>
            <person name="Uemura T."/>
            <person name="Hattori Y."/>
        </authorList>
    </citation>
    <scope>NUCLEOTIDE SEQUENCE [LARGE SCALE GENOMIC DNA]</scope>
    <source>
        <strain evidence="5 6">PK-24</strain>
    </source>
</reference>
<name>A0AAV5RC43_PICKL</name>
<dbReference type="PIRSF" id="PIRSF037016">
    <property type="entry name" value="Pseudouridin_synth_euk_prd"/>
    <property type="match status" value="1"/>
</dbReference>
<dbReference type="NCBIfam" id="TIGR00094">
    <property type="entry name" value="tRNA_TruD_broad"/>
    <property type="match status" value="1"/>
</dbReference>
<dbReference type="InterPro" id="IPR042214">
    <property type="entry name" value="TruD_catalytic"/>
</dbReference>
<keyword evidence="2" id="KW-0413">Isomerase</keyword>
<proteinExistence type="inferred from homology"/>
<dbReference type="Proteomes" id="UP001378960">
    <property type="component" value="Unassembled WGS sequence"/>
</dbReference>
<feature type="compositionally biased region" description="Basic and acidic residues" evidence="3">
    <location>
        <begin position="8"/>
        <end position="28"/>
    </location>
</feature>
<dbReference type="Gene3D" id="3.30.2350.20">
    <property type="entry name" value="TruD, catalytic domain"/>
    <property type="match status" value="2"/>
</dbReference>
<feature type="domain" description="TRUD" evidence="4">
    <location>
        <begin position="342"/>
        <end position="597"/>
    </location>
</feature>
<dbReference type="Pfam" id="PF01142">
    <property type="entry name" value="TruD"/>
    <property type="match status" value="1"/>
</dbReference>
<dbReference type="CDD" id="cd02576">
    <property type="entry name" value="PseudoU_synth_ScPUS7"/>
    <property type="match status" value="1"/>
</dbReference>
<feature type="compositionally biased region" description="Polar residues" evidence="3">
    <location>
        <begin position="29"/>
        <end position="40"/>
    </location>
</feature>
<evidence type="ECO:0000313" key="5">
    <source>
        <dbReference type="EMBL" id="GMM48965.1"/>
    </source>
</evidence>
<dbReference type="GO" id="GO:0009982">
    <property type="term" value="F:pseudouridine synthase activity"/>
    <property type="evidence" value="ECO:0007669"/>
    <property type="project" value="InterPro"/>
</dbReference>
<evidence type="ECO:0000313" key="6">
    <source>
        <dbReference type="Proteomes" id="UP001378960"/>
    </source>
</evidence>
<dbReference type="PANTHER" id="PTHR13326:SF21">
    <property type="entry name" value="PSEUDOURIDYLATE SYNTHASE PUS7L"/>
    <property type="match status" value="1"/>
</dbReference>
<dbReference type="GO" id="GO:0003723">
    <property type="term" value="F:RNA binding"/>
    <property type="evidence" value="ECO:0007669"/>
    <property type="project" value="InterPro"/>
</dbReference>
<evidence type="ECO:0000256" key="3">
    <source>
        <dbReference type="SAM" id="MobiDB-lite"/>
    </source>
</evidence>
<dbReference type="GO" id="GO:0001522">
    <property type="term" value="P:pseudouridine synthesis"/>
    <property type="evidence" value="ECO:0007669"/>
    <property type="project" value="InterPro"/>
</dbReference>
<dbReference type="GO" id="GO:0005634">
    <property type="term" value="C:nucleus"/>
    <property type="evidence" value="ECO:0007669"/>
    <property type="project" value="TreeGrafter"/>
</dbReference>
<feature type="region of interest" description="Disordered" evidence="3">
    <location>
        <begin position="1"/>
        <end position="43"/>
    </location>
</feature>
<comment type="similarity">
    <text evidence="1">Belongs to the pseudouridine synthase TruD family.</text>
</comment>
<dbReference type="EMBL" id="BTGB01000009">
    <property type="protein sequence ID" value="GMM48965.1"/>
    <property type="molecule type" value="Genomic_DNA"/>
</dbReference>
<dbReference type="PANTHER" id="PTHR13326">
    <property type="entry name" value="TRNA PSEUDOURIDINE SYNTHASE D"/>
    <property type="match status" value="1"/>
</dbReference>
<keyword evidence="6" id="KW-1185">Reference proteome</keyword>
<evidence type="ECO:0000259" key="4">
    <source>
        <dbReference type="PROSITE" id="PS50984"/>
    </source>
</evidence>
<dbReference type="InterPro" id="IPR020103">
    <property type="entry name" value="PsdUridine_synth_cat_dom_sf"/>
</dbReference>
<organism evidence="5 6">
    <name type="scientific">Pichia kluyveri</name>
    <name type="common">Yeast</name>
    <dbReference type="NCBI Taxonomy" id="36015"/>
    <lineage>
        <taxon>Eukaryota</taxon>
        <taxon>Fungi</taxon>
        <taxon>Dikarya</taxon>
        <taxon>Ascomycota</taxon>
        <taxon>Saccharomycotina</taxon>
        <taxon>Pichiomycetes</taxon>
        <taxon>Pichiales</taxon>
        <taxon>Pichiaceae</taxon>
        <taxon>Pichia</taxon>
    </lineage>
</organism>
<evidence type="ECO:0000256" key="2">
    <source>
        <dbReference type="ARBA" id="ARBA00023235"/>
    </source>
</evidence>